<name>A0A8H5FS67_9AGAR</name>
<dbReference type="GO" id="GO:0016985">
    <property type="term" value="F:mannan endo-1,4-beta-mannosidase activity"/>
    <property type="evidence" value="ECO:0007669"/>
    <property type="project" value="UniProtKB-EC"/>
</dbReference>
<feature type="signal peptide" evidence="11">
    <location>
        <begin position="1"/>
        <end position="19"/>
    </location>
</feature>
<evidence type="ECO:0000256" key="6">
    <source>
        <dbReference type="ARBA" id="ARBA00022729"/>
    </source>
</evidence>
<organism evidence="13 14">
    <name type="scientific">Tetrapyrgos nigripes</name>
    <dbReference type="NCBI Taxonomy" id="182062"/>
    <lineage>
        <taxon>Eukaryota</taxon>
        <taxon>Fungi</taxon>
        <taxon>Dikarya</taxon>
        <taxon>Basidiomycota</taxon>
        <taxon>Agaricomycotina</taxon>
        <taxon>Agaricomycetes</taxon>
        <taxon>Agaricomycetidae</taxon>
        <taxon>Agaricales</taxon>
        <taxon>Marasmiineae</taxon>
        <taxon>Marasmiaceae</taxon>
        <taxon>Tetrapyrgos</taxon>
    </lineage>
</organism>
<dbReference type="Proteomes" id="UP000559256">
    <property type="component" value="Unassembled WGS sequence"/>
</dbReference>
<feature type="region of interest" description="Disordered" evidence="10">
    <location>
        <begin position="44"/>
        <end position="85"/>
    </location>
</feature>
<keyword evidence="5" id="KW-0964">Secreted</keyword>
<reference evidence="13 14" key="1">
    <citation type="journal article" date="2020" name="ISME J.">
        <title>Uncovering the hidden diversity of litter-decomposition mechanisms in mushroom-forming fungi.</title>
        <authorList>
            <person name="Floudas D."/>
            <person name="Bentzer J."/>
            <person name="Ahren D."/>
            <person name="Johansson T."/>
            <person name="Persson P."/>
            <person name="Tunlid A."/>
        </authorList>
    </citation>
    <scope>NUCLEOTIDE SEQUENCE [LARGE SCALE GENOMIC DNA]</scope>
    <source>
        <strain evidence="13 14">CBS 291.85</strain>
    </source>
</reference>
<dbReference type="PANTHER" id="PTHR31451">
    <property type="match status" value="1"/>
</dbReference>
<proteinExistence type="inferred from homology"/>
<keyword evidence="14" id="KW-1185">Reference proteome</keyword>
<protein>
    <recommendedName>
        <fullName evidence="4">mannan endo-1,4-beta-mannosidase</fullName>
        <ecNumber evidence="4">3.2.1.78</ecNumber>
    </recommendedName>
</protein>
<evidence type="ECO:0000259" key="12">
    <source>
        <dbReference type="Pfam" id="PF00150"/>
    </source>
</evidence>
<evidence type="ECO:0000256" key="2">
    <source>
        <dbReference type="ARBA" id="ARBA00004613"/>
    </source>
</evidence>
<dbReference type="InterPro" id="IPR045053">
    <property type="entry name" value="MAN-like"/>
</dbReference>
<evidence type="ECO:0000313" key="14">
    <source>
        <dbReference type="Proteomes" id="UP000559256"/>
    </source>
</evidence>
<comment type="similarity">
    <text evidence="3 9">Belongs to the glycosyl hydrolase 5 (cellulase A) family.</text>
</comment>
<dbReference type="EC" id="3.2.1.78" evidence="4"/>
<dbReference type="InterPro" id="IPR017853">
    <property type="entry name" value="GH"/>
</dbReference>
<gene>
    <name evidence="13" type="ORF">D9758_015724</name>
</gene>
<feature type="compositionally biased region" description="Low complexity" evidence="10">
    <location>
        <begin position="73"/>
        <end position="85"/>
    </location>
</feature>
<dbReference type="OrthoDB" id="428177at2759"/>
<dbReference type="InterPro" id="IPR001547">
    <property type="entry name" value="Glyco_hydro_5"/>
</dbReference>
<comment type="subcellular location">
    <subcellularLocation>
        <location evidence="2">Secreted</location>
    </subcellularLocation>
</comment>
<comment type="catalytic activity">
    <reaction evidence="1">
        <text>Random hydrolysis of (1-&gt;4)-beta-D-mannosidic linkages in mannans, galactomannans and glucomannans.</text>
        <dbReference type="EC" id="3.2.1.78"/>
    </reaction>
</comment>
<dbReference type="PANTHER" id="PTHR31451:SF39">
    <property type="entry name" value="MANNAN ENDO-1,4-BETA-MANNOSIDASE 1"/>
    <property type="match status" value="1"/>
</dbReference>
<dbReference type="AlphaFoldDB" id="A0A8H5FS67"/>
<dbReference type="Gene3D" id="3.20.20.80">
    <property type="entry name" value="Glycosidases"/>
    <property type="match status" value="1"/>
</dbReference>
<evidence type="ECO:0000256" key="10">
    <source>
        <dbReference type="SAM" id="MobiDB-lite"/>
    </source>
</evidence>
<keyword evidence="8 9" id="KW-0326">Glycosidase</keyword>
<comment type="caution">
    <text evidence="13">The sequence shown here is derived from an EMBL/GenBank/DDBJ whole genome shotgun (WGS) entry which is preliminary data.</text>
</comment>
<dbReference type="GO" id="GO:0005576">
    <property type="term" value="C:extracellular region"/>
    <property type="evidence" value="ECO:0007669"/>
    <property type="project" value="UniProtKB-SubCell"/>
</dbReference>
<dbReference type="GO" id="GO:0046355">
    <property type="term" value="P:mannan catabolic process"/>
    <property type="evidence" value="ECO:0007669"/>
    <property type="project" value="UniProtKB-ARBA"/>
</dbReference>
<evidence type="ECO:0000256" key="3">
    <source>
        <dbReference type="ARBA" id="ARBA00005641"/>
    </source>
</evidence>
<dbReference type="SUPFAM" id="SSF51445">
    <property type="entry name" value="(Trans)glycosidases"/>
    <property type="match status" value="1"/>
</dbReference>
<feature type="compositionally biased region" description="Low complexity" evidence="10">
    <location>
        <begin position="51"/>
        <end position="64"/>
    </location>
</feature>
<evidence type="ECO:0000256" key="8">
    <source>
        <dbReference type="ARBA" id="ARBA00023295"/>
    </source>
</evidence>
<dbReference type="Pfam" id="PF00150">
    <property type="entry name" value="Cellulase"/>
    <property type="match status" value="1"/>
</dbReference>
<feature type="domain" description="Glycoside hydrolase family 5" evidence="12">
    <location>
        <begin position="105"/>
        <end position="377"/>
    </location>
</feature>
<evidence type="ECO:0000256" key="5">
    <source>
        <dbReference type="ARBA" id="ARBA00022525"/>
    </source>
</evidence>
<evidence type="ECO:0000256" key="4">
    <source>
        <dbReference type="ARBA" id="ARBA00012706"/>
    </source>
</evidence>
<keyword evidence="7 9" id="KW-0378">Hydrolase</keyword>
<accession>A0A8H5FS67</accession>
<evidence type="ECO:0000256" key="7">
    <source>
        <dbReference type="ARBA" id="ARBA00022801"/>
    </source>
</evidence>
<evidence type="ECO:0000256" key="9">
    <source>
        <dbReference type="RuleBase" id="RU361153"/>
    </source>
</evidence>
<evidence type="ECO:0000256" key="11">
    <source>
        <dbReference type="SAM" id="SignalP"/>
    </source>
</evidence>
<evidence type="ECO:0000313" key="13">
    <source>
        <dbReference type="EMBL" id="KAF5346798.1"/>
    </source>
</evidence>
<feature type="chain" id="PRO_5034508722" description="mannan endo-1,4-beta-mannosidase" evidence="11">
    <location>
        <begin position="20"/>
        <end position="423"/>
    </location>
</feature>
<evidence type="ECO:0000256" key="1">
    <source>
        <dbReference type="ARBA" id="ARBA00001678"/>
    </source>
</evidence>
<keyword evidence="6 11" id="KW-0732">Signal</keyword>
<dbReference type="EMBL" id="JAACJM010000099">
    <property type="protein sequence ID" value="KAF5346798.1"/>
    <property type="molecule type" value="Genomic_DNA"/>
</dbReference>
<sequence length="423" mass="45967">MDSKFRLVLNLYLITFVLALVATRVYTIPIDNGQAVMGIDADGSGSGSGTGNSTSNGMANTDANGGDDDADAGTDTGTGSMSGSGSAAIGKSNSFAGTNNYFAYALPDQDRHTLLDAMKAADMKVLRTWVSGQDAGQKKSNSIAVPDLEHEGLGQYDDKILTLIDQLMVDAHERGIKLLIGMYDQNSLIKRKDDVYAQKYGSDGLKFYTDSEAISHFNNRITYILTQHKNALLGNKPWSELGNYIFGYEAQNEPMVFNQDFYKQHLSWICTTAAMIRKNVEDKNQLIFTGGGSAAASVQPDFFKPSCSGIDVVAIHDYNDDYDKFMDDAVSQAKAAGKKLLIEEWGSKAGDGQAANLNANIQKINKYKVPWLYWQLISNPDPGEGEDFEIQVNGKNWDPLAKGAKDTAALDDAPFDFSAALTL</sequence>